<sequence length="109" mass="12239">TPYSLGYESQPSIANFTFGNNYNMPGKSSFTNGMNSNVPGKGHLSQYQKYMEKVQSDSDTRSGSTAERNIKQLLQGCTFTKEQYDQIMQMLDKRDNNADHHASNETNTA</sequence>
<reference evidence="1 2" key="1">
    <citation type="journal article" date="2021" name="BMC Genomics">
        <title>Datura genome reveals duplications of psychoactive alkaloid biosynthetic genes and high mutation rate following tissue culture.</title>
        <authorList>
            <person name="Rajewski A."/>
            <person name="Carter-House D."/>
            <person name="Stajich J."/>
            <person name="Litt A."/>
        </authorList>
    </citation>
    <scope>NUCLEOTIDE SEQUENCE [LARGE SCALE GENOMIC DNA]</scope>
    <source>
        <strain evidence="1">AR-01</strain>
    </source>
</reference>
<gene>
    <name evidence="1" type="ORF">HAX54_008875</name>
</gene>
<name>A0ABS8TFE4_DATST</name>
<comment type="caution">
    <text evidence="1">The sequence shown here is derived from an EMBL/GenBank/DDBJ whole genome shotgun (WGS) entry which is preliminary data.</text>
</comment>
<proteinExistence type="predicted"/>
<protein>
    <submittedName>
        <fullName evidence="1">Uncharacterized protein</fullName>
    </submittedName>
</protein>
<dbReference type="Proteomes" id="UP000823775">
    <property type="component" value="Unassembled WGS sequence"/>
</dbReference>
<accession>A0ABS8TFE4</accession>
<dbReference type="EMBL" id="JACEIK010001471">
    <property type="protein sequence ID" value="MCD7469710.1"/>
    <property type="molecule type" value="Genomic_DNA"/>
</dbReference>
<organism evidence="1 2">
    <name type="scientific">Datura stramonium</name>
    <name type="common">Jimsonweed</name>
    <name type="synonym">Common thornapple</name>
    <dbReference type="NCBI Taxonomy" id="4076"/>
    <lineage>
        <taxon>Eukaryota</taxon>
        <taxon>Viridiplantae</taxon>
        <taxon>Streptophyta</taxon>
        <taxon>Embryophyta</taxon>
        <taxon>Tracheophyta</taxon>
        <taxon>Spermatophyta</taxon>
        <taxon>Magnoliopsida</taxon>
        <taxon>eudicotyledons</taxon>
        <taxon>Gunneridae</taxon>
        <taxon>Pentapetalae</taxon>
        <taxon>asterids</taxon>
        <taxon>lamiids</taxon>
        <taxon>Solanales</taxon>
        <taxon>Solanaceae</taxon>
        <taxon>Solanoideae</taxon>
        <taxon>Datureae</taxon>
        <taxon>Datura</taxon>
    </lineage>
</organism>
<evidence type="ECO:0000313" key="2">
    <source>
        <dbReference type="Proteomes" id="UP000823775"/>
    </source>
</evidence>
<feature type="non-terminal residue" evidence="1">
    <location>
        <position position="109"/>
    </location>
</feature>
<keyword evidence="2" id="KW-1185">Reference proteome</keyword>
<feature type="non-terminal residue" evidence="1">
    <location>
        <position position="1"/>
    </location>
</feature>
<evidence type="ECO:0000313" key="1">
    <source>
        <dbReference type="EMBL" id="MCD7469710.1"/>
    </source>
</evidence>